<protein>
    <recommendedName>
        <fullName evidence="3">CCHC-type domain-containing protein</fullName>
    </recommendedName>
</protein>
<evidence type="ECO:0000313" key="2">
    <source>
        <dbReference type="Proteomes" id="UP001497516"/>
    </source>
</evidence>
<evidence type="ECO:0000313" key="1">
    <source>
        <dbReference type="EMBL" id="CAL1393951.1"/>
    </source>
</evidence>
<reference evidence="1 2" key="1">
    <citation type="submission" date="2024-04" db="EMBL/GenBank/DDBJ databases">
        <authorList>
            <person name="Fracassetti M."/>
        </authorList>
    </citation>
    <scope>NUCLEOTIDE SEQUENCE [LARGE SCALE GENOMIC DNA]</scope>
</reference>
<proteinExistence type="predicted"/>
<gene>
    <name evidence="1" type="ORF">LTRI10_LOCUS34484</name>
</gene>
<keyword evidence="2" id="KW-1185">Reference proteome</keyword>
<name>A0AAV2F6R2_9ROSI</name>
<accession>A0AAV2F6R2</accession>
<sequence>MEELESSELVYLVDHRRNAAMAVVPSSALVGSLVSHTRDKGPADYVQSTGLFCRYCKKDNHVKEDCWKLKKKNGVLGSSSNSGNNPVRVRGFAGLMLIHHR</sequence>
<evidence type="ECO:0008006" key="3">
    <source>
        <dbReference type="Google" id="ProtNLM"/>
    </source>
</evidence>
<dbReference type="EMBL" id="OZ034819">
    <property type="protein sequence ID" value="CAL1393951.1"/>
    <property type="molecule type" value="Genomic_DNA"/>
</dbReference>
<organism evidence="1 2">
    <name type="scientific">Linum trigynum</name>
    <dbReference type="NCBI Taxonomy" id="586398"/>
    <lineage>
        <taxon>Eukaryota</taxon>
        <taxon>Viridiplantae</taxon>
        <taxon>Streptophyta</taxon>
        <taxon>Embryophyta</taxon>
        <taxon>Tracheophyta</taxon>
        <taxon>Spermatophyta</taxon>
        <taxon>Magnoliopsida</taxon>
        <taxon>eudicotyledons</taxon>
        <taxon>Gunneridae</taxon>
        <taxon>Pentapetalae</taxon>
        <taxon>rosids</taxon>
        <taxon>fabids</taxon>
        <taxon>Malpighiales</taxon>
        <taxon>Linaceae</taxon>
        <taxon>Linum</taxon>
    </lineage>
</organism>
<dbReference type="AlphaFoldDB" id="A0AAV2F6R2"/>
<dbReference type="Proteomes" id="UP001497516">
    <property type="component" value="Chromosome 6"/>
</dbReference>